<feature type="compositionally biased region" description="Polar residues" evidence="2">
    <location>
        <begin position="1185"/>
        <end position="1198"/>
    </location>
</feature>
<dbReference type="NCBIfam" id="TIGR02331">
    <property type="entry name" value="rib_alpha"/>
    <property type="match status" value="1"/>
</dbReference>
<feature type="domain" description="YSIRK Gram-positive signal peptide" evidence="3">
    <location>
        <begin position="16"/>
        <end position="41"/>
    </location>
</feature>
<evidence type="ECO:0000313" key="7">
    <source>
        <dbReference type="Proteomes" id="UP001160991"/>
    </source>
</evidence>
<reference evidence="6" key="1">
    <citation type="submission" date="2023-04" db="EMBL/GenBank/DDBJ databases">
        <title>A new Streptococcus species isolated from the patient with bacteremia.</title>
        <authorList>
            <person name="Chen Y.-S."/>
            <person name="Lee C.-Y."/>
            <person name="Chan C.-K."/>
        </authorList>
    </citation>
    <scope>NUCLEOTIDE SEQUENCE</scope>
    <source>
        <strain evidence="6">ST22-14</strain>
    </source>
</reference>
<feature type="region of interest" description="Disordered" evidence="2">
    <location>
        <begin position="153"/>
        <end position="197"/>
    </location>
</feature>
<dbReference type="InterPro" id="IPR012706">
    <property type="entry name" value="Rib_alpha_Esp_rpt"/>
</dbReference>
<dbReference type="NCBIfam" id="TIGR01168">
    <property type="entry name" value="YSIRK_signal"/>
    <property type="match status" value="1"/>
</dbReference>
<keyword evidence="1" id="KW-0732">Signal</keyword>
<evidence type="ECO:0000259" key="3">
    <source>
        <dbReference type="Pfam" id="PF04650"/>
    </source>
</evidence>
<feature type="domain" description="Rib" evidence="4">
    <location>
        <begin position="750"/>
        <end position="824"/>
    </location>
</feature>
<feature type="region of interest" description="Disordered" evidence="2">
    <location>
        <begin position="63"/>
        <end position="82"/>
    </location>
</feature>
<dbReference type="InterPro" id="IPR046785">
    <property type="entry name" value="SrpA-like_SigLec-like_dom"/>
</dbReference>
<feature type="region of interest" description="Disordered" evidence="2">
    <location>
        <begin position="275"/>
        <end position="298"/>
    </location>
</feature>
<gene>
    <name evidence="6" type="ORF">QEZ38_09660</name>
</gene>
<feature type="region of interest" description="Disordered" evidence="2">
    <location>
        <begin position="1008"/>
        <end position="1030"/>
    </location>
</feature>
<dbReference type="Pfam" id="PF04650">
    <property type="entry name" value="YSIRK_signal"/>
    <property type="match status" value="1"/>
</dbReference>
<feature type="domain" description="SrpA-like SigLec-like" evidence="5">
    <location>
        <begin position="947"/>
        <end position="1073"/>
    </location>
</feature>
<protein>
    <submittedName>
        <fullName evidence="6">Rib/alpha-like domain-containing protein</fullName>
    </submittedName>
</protein>
<organism evidence="6 7">
    <name type="scientific">Streptococcus taonis</name>
    <dbReference type="NCBI Taxonomy" id="3041623"/>
    <lineage>
        <taxon>Bacteria</taxon>
        <taxon>Bacillati</taxon>
        <taxon>Bacillota</taxon>
        <taxon>Bacilli</taxon>
        <taxon>Lactobacillales</taxon>
        <taxon>Streptococcaceae</taxon>
        <taxon>Streptococcus</taxon>
    </lineage>
</organism>
<dbReference type="Gene3D" id="2.60.40.4140">
    <property type="match status" value="1"/>
</dbReference>
<feature type="domain" description="Rib" evidence="4">
    <location>
        <begin position="1181"/>
        <end position="1223"/>
    </location>
</feature>
<sequence length="1223" mass="133582">MDKKSSMSRIERQKREKVLRFSIRKYSFGAASVAVAALMFLGARVASADSVTPVDQPHVEALTQDTSPLASQDKEEPTSSVKVDTAVASQLVTQLKDQLKVKEMAKTDLLVVAKEELVKAEQTLADSKVSQEEVDALVARLTDVLDQLRAVETPQVKEDKNDASTQEVTSEIKPEVAKPTSEISAKSEETSENTNAEQLEKAKASLKLSIDRLEQTIAQTPKNDLTREILEKAIAQVAVAKSAFGGVEVSLRDVEDMNRVIKRNESSVMIARNRLTSGSHDPRNGQSMGQGTGLRSVPIDKTTKRGRLGIVIADSGFVTGYATPSSTIEIRKNGQTLVTSTLDDSGEFKLNAPGIKVGDTVTLVVNGETVATEVVNEANTISFNDSLAYIKQVDGYTAAESDVEITVGGEKYKTKSQSNGYFTVDVNPDLMVEGAEVTAVVTKDGKKVASGTSIVRETKATDFGVTWHENPMIDYSDRDVFSPDTKQYAFVSKGTANQAYDNIRVYREMRIEENGNKYYYWIVDSGPMANAQAGLSKKISVAIPRTVGDPYDFTYTQLQHGRQKSYKEYPTASRWEYDRPQYRAYVKDGEKRSGSSYAENLDAWMDYIEPSNGWRKDIYRKNSGDGTEPNDDAFSRVMSMLGVKNGGLEYNLVRGVIEDKMNVVAGQRTIMTFKTKVLEGDELDQSIMSDWGKKDKSNPMFSEIKSRIANDPYLAFGGYTLGGRPRYYPGQNAIIGTLPLEPREATNYNFQPVSKEQTTKVGVVPDAIKSIENTGKLPGGTTYRWFKDPDVSKVTEPGKPVYGTVEVVIPQRGKFLIDAPVHVIEDKPQTPVAIAKDNGDVTAKPQDSTKVDKITVSYTGEDNNPKTAVGTKDPKGNWTVNTPEVQIDSNTGEITIPENKVKDGTKVTVVTKNGNGADSDPATATAKDVQKPTITSLTPISNAEIDSTNPRKIIVYREEEFSVDVNLTDNSGRLDKVKVDDRVTVTTDTSNPFEMRSQARISDTAKGTDINFTDKSNNLGQNGNATDTNPYKVTISGHVGKGQTVNPDASKNSWTRYITGYDQSNLTNNNNVSNATNNANIQIEFRKQADKYTPTATTPTVNLTSNGTVPDLGSPETYIANKSDLPLKGTTPGTTTTYTWKAGETPTVNNGQVTRTVVVTYPDGSTDEVPVTVKVVDPRTDAEKNNPTPKDQTVNVGQTPDPKKSIGNVGDLPKGTTVEYKTP</sequence>
<feature type="compositionally biased region" description="Polar residues" evidence="2">
    <location>
        <begin position="275"/>
        <end position="289"/>
    </location>
</feature>
<proteinExistence type="predicted"/>
<feature type="region of interest" description="Disordered" evidence="2">
    <location>
        <begin position="1178"/>
        <end position="1223"/>
    </location>
</feature>
<accession>A0ABT6PHH6</accession>
<dbReference type="InterPro" id="IPR059115">
    <property type="entry name" value="Rib"/>
</dbReference>
<evidence type="ECO:0000256" key="1">
    <source>
        <dbReference type="ARBA" id="ARBA00022729"/>
    </source>
</evidence>
<keyword evidence="7" id="KW-1185">Reference proteome</keyword>
<dbReference type="EMBL" id="JARZZP010000027">
    <property type="protein sequence ID" value="MDI1474933.1"/>
    <property type="molecule type" value="Genomic_DNA"/>
</dbReference>
<dbReference type="Pfam" id="PF20164">
    <property type="entry name" value="GspA_SrpA_N"/>
    <property type="match status" value="1"/>
</dbReference>
<dbReference type="Pfam" id="PF08428">
    <property type="entry name" value="Rib"/>
    <property type="match status" value="3"/>
</dbReference>
<feature type="domain" description="Rib" evidence="4">
    <location>
        <begin position="1088"/>
        <end position="1177"/>
    </location>
</feature>
<evidence type="ECO:0000313" key="6">
    <source>
        <dbReference type="EMBL" id="MDI1474933.1"/>
    </source>
</evidence>
<dbReference type="RefSeq" id="WP_281335778.1">
    <property type="nucleotide sequence ID" value="NZ_JARZZP010000027.1"/>
</dbReference>
<evidence type="ECO:0000259" key="4">
    <source>
        <dbReference type="Pfam" id="PF08428"/>
    </source>
</evidence>
<feature type="non-terminal residue" evidence="6">
    <location>
        <position position="1223"/>
    </location>
</feature>
<evidence type="ECO:0000259" key="5">
    <source>
        <dbReference type="Pfam" id="PF20164"/>
    </source>
</evidence>
<evidence type="ECO:0000256" key="2">
    <source>
        <dbReference type="SAM" id="MobiDB-lite"/>
    </source>
</evidence>
<comment type="caution">
    <text evidence="6">The sequence shown here is derived from an EMBL/GenBank/DDBJ whole genome shotgun (WGS) entry which is preliminary data.</text>
</comment>
<dbReference type="Proteomes" id="UP001160991">
    <property type="component" value="Unassembled WGS sequence"/>
</dbReference>
<feature type="compositionally biased region" description="Polar residues" evidence="2">
    <location>
        <begin position="1010"/>
        <end position="1030"/>
    </location>
</feature>
<feature type="region of interest" description="Disordered" evidence="2">
    <location>
        <begin position="858"/>
        <end position="879"/>
    </location>
</feature>
<dbReference type="InterPro" id="IPR005877">
    <property type="entry name" value="YSIRK_signal_dom"/>
</dbReference>
<name>A0ABT6PHH6_9STRE</name>